<organism evidence="7 8">
    <name type="scientific">Caenispirillum salinarum AK4</name>
    <dbReference type="NCBI Taxonomy" id="1238182"/>
    <lineage>
        <taxon>Bacteria</taxon>
        <taxon>Pseudomonadati</taxon>
        <taxon>Pseudomonadota</taxon>
        <taxon>Alphaproteobacteria</taxon>
        <taxon>Rhodospirillales</taxon>
        <taxon>Novispirillaceae</taxon>
        <taxon>Caenispirillum</taxon>
    </lineage>
</organism>
<comment type="caution">
    <text evidence="7">The sequence shown here is derived from an EMBL/GenBank/DDBJ whole genome shotgun (WGS) entry which is preliminary data.</text>
</comment>
<dbReference type="SUPFAM" id="SSF53850">
    <property type="entry name" value="Periplasmic binding protein-like II"/>
    <property type="match status" value="1"/>
</dbReference>
<name>K9HW75_9PROT</name>
<dbReference type="AlphaFoldDB" id="K9HW75"/>
<dbReference type="PRINTS" id="PR00909">
    <property type="entry name" value="SPERMDNBNDNG"/>
</dbReference>
<gene>
    <name evidence="7" type="ORF">C882_2560</name>
</gene>
<comment type="subcellular location">
    <subcellularLocation>
        <location evidence="1 5">Periplasm</location>
    </subcellularLocation>
</comment>
<keyword evidence="8" id="KW-1185">Reference proteome</keyword>
<proteinExistence type="inferred from homology"/>
<dbReference type="OrthoDB" id="9769319at2"/>
<dbReference type="CDD" id="cd13659">
    <property type="entry name" value="PBP2_PotF"/>
    <property type="match status" value="1"/>
</dbReference>
<dbReference type="Proteomes" id="UP000009881">
    <property type="component" value="Unassembled WGS sequence"/>
</dbReference>
<dbReference type="STRING" id="1238182.C882_2560"/>
<keyword evidence="2 5" id="KW-0813">Transport</keyword>
<dbReference type="PANTHER" id="PTHR30222:SF12">
    <property type="entry name" value="NORSPERMIDINE SENSOR"/>
    <property type="match status" value="1"/>
</dbReference>
<dbReference type="eggNOG" id="COG0687">
    <property type="taxonomic scope" value="Bacteria"/>
</dbReference>
<dbReference type="EMBL" id="ANHY01000003">
    <property type="protein sequence ID" value="EKV32481.1"/>
    <property type="molecule type" value="Genomic_DNA"/>
</dbReference>
<dbReference type="PANTHER" id="PTHR30222">
    <property type="entry name" value="SPERMIDINE/PUTRESCINE-BINDING PERIPLASMIC PROTEIN"/>
    <property type="match status" value="1"/>
</dbReference>
<dbReference type="GO" id="GO:0015846">
    <property type="term" value="P:polyamine transport"/>
    <property type="evidence" value="ECO:0007669"/>
    <property type="project" value="InterPro"/>
</dbReference>
<dbReference type="Pfam" id="PF13416">
    <property type="entry name" value="SBP_bac_8"/>
    <property type="match status" value="1"/>
</dbReference>
<dbReference type="PIRSF" id="PIRSF019574">
    <property type="entry name" value="Periplasmic_polyamine_BP"/>
    <property type="match status" value="1"/>
</dbReference>
<feature type="signal peptide" evidence="6">
    <location>
        <begin position="1"/>
        <end position="24"/>
    </location>
</feature>
<dbReference type="InterPro" id="IPR001188">
    <property type="entry name" value="Sperm_putr-bd"/>
</dbReference>
<dbReference type="PATRIC" id="fig|1238182.3.peg.520"/>
<dbReference type="GO" id="GO:0042597">
    <property type="term" value="C:periplasmic space"/>
    <property type="evidence" value="ECO:0007669"/>
    <property type="project" value="UniProtKB-SubCell"/>
</dbReference>
<evidence type="ECO:0000256" key="1">
    <source>
        <dbReference type="ARBA" id="ARBA00004418"/>
    </source>
</evidence>
<dbReference type="InterPro" id="IPR006059">
    <property type="entry name" value="SBP"/>
</dbReference>
<evidence type="ECO:0000313" key="8">
    <source>
        <dbReference type="Proteomes" id="UP000009881"/>
    </source>
</evidence>
<dbReference type="RefSeq" id="WP_009538969.1">
    <property type="nucleotide sequence ID" value="NZ_ANHY01000003.1"/>
</dbReference>
<protein>
    <recommendedName>
        <fullName evidence="5">Putrescine-binding periplasmic protein</fullName>
    </recommendedName>
</protein>
<sequence length="368" mass="40888">MRQFTRSLIAGTAMAVAMAGGAVAQEEKVLNVYNWSDYIAEDTIANFEKETGIKVNYDVYDSNEMLEAKLLAGNSGYDVIVPTSTFLARFVQGDIVQPLDKSKIPNWKHLDEDLMKGLQANDPGNEHAAIYQWGTNGLGVIPEKIDAAMAGEEAPMNSWDLLFKPEYASKLADCGIYVLDSPSEIFPITMAYLGHPHNTDDPAHYQEAEELWMEIRPYIKKFHSSEYINALANGDACLAMGFSGDVFQAKFRAEEAGKDFTVGYVIPKEGTAMWFDTLAIPADAPHPENAHTFINYILQPEVIGGITDYVAYANAVPASEPYVSDEIWNDPAIFPTPEVKQKLFVDTPAGQKLDRLRTRTWNKIKTGR</sequence>
<feature type="chain" id="PRO_5003930393" description="Putrescine-binding periplasmic protein" evidence="6">
    <location>
        <begin position="25"/>
        <end position="368"/>
    </location>
</feature>
<evidence type="ECO:0000256" key="5">
    <source>
        <dbReference type="PIRNR" id="PIRNR019574"/>
    </source>
</evidence>
<evidence type="ECO:0000256" key="6">
    <source>
        <dbReference type="SAM" id="SignalP"/>
    </source>
</evidence>
<keyword evidence="3 6" id="KW-0732">Signal</keyword>
<evidence type="ECO:0000256" key="3">
    <source>
        <dbReference type="ARBA" id="ARBA00022729"/>
    </source>
</evidence>
<evidence type="ECO:0000313" key="7">
    <source>
        <dbReference type="EMBL" id="EKV32481.1"/>
    </source>
</evidence>
<keyword evidence="4 5" id="KW-0574">Periplasm</keyword>
<comment type="similarity">
    <text evidence="5">Belongs to the bacterial solute-binding protein PotD/PotF family.</text>
</comment>
<accession>K9HW75</accession>
<evidence type="ECO:0000256" key="2">
    <source>
        <dbReference type="ARBA" id="ARBA00022448"/>
    </source>
</evidence>
<comment type="function">
    <text evidence="5">Required for the activity of the bacterial periplasmic transport system of putrescine.</text>
</comment>
<dbReference type="Gene3D" id="3.40.190.10">
    <property type="entry name" value="Periplasmic binding protein-like II"/>
    <property type="match status" value="2"/>
</dbReference>
<dbReference type="GO" id="GO:0019808">
    <property type="term" value="F:polyamine binding"/>
    <property type="evidence" value="ECO:0007669"/>
    <property type="project" value="InterPro"/>
</dbReference>
<reference evidence="7 8" key="1">
    <citation type="journal article" date="2013" name="Genome Announc.">
        <title>Draft Genome Sequence of an Alphaproteobacterium, Caenispirillum salinarum AK4(T), Isolated from a Solar Saltern.</title>
        <authorList>
            <person name="Khatri I."/>
            <person name="Singh A."/>
            <person name="Korpole S."/>
            <person name="Pinnaka A.K."/>
            <person name="Subramanian S."/>
        </authorList>
    </citation>
    <scope>NUCLEOTIDE SEQUENCE [LARGE SCALE GENOMIC DNA]</scope>
    <source>
        <strain evidence="7 8">AK4</strain>
    </source>
</reference>
<evidence type="ECO:0000256" key="4">
    <source>
        <dbReference type="ARBA" id="ARBA00022764"/>
    </source>
</evidence>